<name>A0ABU7C4B0_9TELE</name>
<keyword evidence="2" id="KW-1185">Reference proteome</keyword>
<dbReference type="EMBL" id="JAHUTI010079515">
    <property type="protein sequence ID" value="MED6257751.1"/>
    <property type="molecule type" value="Genomic_DNA"/>
</dbReference>
<gene>
    <name evidence="1" type="ORF">ATANTOWER_030789</name>
</gene>
<proteinExistence type="predicted"/>
<organism evidence="1 2">
    <name type="scientific">Ataeniobius toweri</name>
    <dbReference type="NCBI Taxonomy" id="208326"/>
    <lineage>
        <taxon>Eukaryota</taxon>
        <taxon>Metazoa</taxon>
        <taxon>Chordata</taxon>
        <taxon>Craniata</taxon>
        <taxon>Vertebrata</taxon>
        <taxon>Euteleostomi</taxon>
        <taxon>Actinopterygii</taxon>
        <taxon>Neopterygii</taxon>
        <taxon>Teleostei</taxon>
        <taxon>Neoteleostei</taxon>
        <taxon>Acanthomorphata</taxon>
        <taxon>Ovalentaria</taxon>
        <taxon>Atherinomorphae</taxon>
        <taxon>Cyprinodontiformes</taxon>
        <taxon>Goodeidae</taxon>
        <taxon>Ataeniobius</taxon>
    </lineage>
</organism>
<evidence type="ECO:0000313" key="2">
    <source>
        <dbReference type="Proteomes" id="UP001345963"/>
    </source>
</evidence>
<evidence type="ECO:0000313" key="1">
    <source>
        <dbReference type="EMBL" id="MED6257751.1"/>
    </source>
</evidence>
<sequence length="107" mass="12195">MKNYFKQGITDSRIVYVLSCFPLFSANTRGLSFFSQQTQMWDLFLTAFGVPRSQPPITGMYFPTSDSSVLKLNRPGFLLRNTCNRQCGVTHTDSESHEVDNLMIPTF</sequence>
<comment type="caution">
    <text evidence="1">The sequence shown here is derived from an EMBL/GenBank/DDBJ whole genome shotgun (WGS) entry which is preliminary data.</text>
</comment>
<reference evidence="1 2" key="1">
    <citation type="submission" date="2021-07" db="EMBL/GenBank/DDBJ databases">
        <authorList>
            <person name="Palmer J.M."/>
        </authorList>
    </citation>
    <scope>NUCLEOTIDE SEQUENCE [LARGE SCALE GENOMIC DNA]</scope>
    <source>
        <strain evidence="1 2">AT_MEX2019</strain>
        <tissue evidence="1">Muscle</tissue>
    </source>
</reference>
<accession>A0ABU7C4B0</accession>
<dbReference type="Proteomes" id="UP001345963">
    <property type="component" value="Unassembled WGS sequence"/>
</dbReference>
<protein>
    <submittedName>
        <fullName evidence="1">Uncharacterized protein</fullName>
    </submittedName>
</protein>